<dbReference type="GO" id="GO:0140662">
    <property type="term" value="F:ATP-dependent protein folding chaperone"/>
    <property type="evidence" value="ECO:0007669"/>
    <property type="project" value="InterPro"/>
</dbReference>
<dbReference type="InterPro" id="IPR018181">
    <property type="entry name" value="Heat_shock_70_CS"/>
</dbReference>
<dbReference type="InterPro" id="IPR013126">
    <property type="entry name" value="Hsp_70_fam"/>
</dbReference>
<proteinExistence type="inferred from homology"/>
<evidence type="ECO:0000313" key="8">
    <source>
        <dbReference type="Proteomes" id="UP000500857"/>
    </source>
</evidence>
<evidence type="ECO:0000256" key="5">
    <source>
        <dbReference type="ARBA" id="ARBA00023186"/>
    </source>
</evidence>
<gene>
    <name evidence="7" type="ORF">HCG48_23625</name>
</gene>
<evidence type="ECO:0000256" key="3">
    <source>
        <dbReference type="ARBA" id="ARBA00022840"/>
    </source>
</evidence>
<evidence type="ECO:0000313" key="7">
    <source>
        <dbReference type="EMBL" id="QIZ73218.1"/>
    </source>
</evidence>
<dbReference type="SUPFAM" id="SSF53067">
    <property type="entry name" value="Actin-like ATPase domain"/>
    <property type="match status" value="2"/>
</dbReference>
<dbReference type="Pfam" id="PF00012">
    <property type="entry name" value="HSP70"/>
    <property type="match status" value="1"/>
</dbReference>
<keyword evidence="3 6" id="KW-0067">ATP-binding</keyword>
<evidence type="ECO:0000256" key="6">
    <source>
        <dbReference type="RuleBase" id="RU003322"/>
    </source>
</evidence>
<dbReference type="Gene3D" id="3.30.420.40">
    <property type="match status" value="2"/>
</dbReference>
<evidence type="ECO:0000256" key="1">
    <source>
        <dbReference type="ARBA" id="ARBA00007381"/>
    </source>
</evidence>
<dbReference type="Proteomes" id="UP000500857">
    <property type="component" value="Chromosome"/>
</dbReference>
<dbReference type="RefSeq" id="WP_168571364.1">
    <property type="nucleotide sequence ID" value="NZ_CP051167.1"/>
</dbReference>
<evidence type="ECO:0000256" key="2">
    <source>
        <dbReference type="ARBA" id="ARBA00022741"/>
    </source>
</evidence>
<name>A0A6H1U2W2_9CYAN</name>
<dbReference type="Gene3D" id="3.90.640.10">
    <property type="entry name" value="Actin, Chain A, domain 4"/>
    <property type="match status" value="1"/>
</dbReference>
<reference evidence="7 8" key="1">
    <citation type="submission" date="2020-04" db="EMBL/GenBank/DDBJ databases">
        <authorList>
            <person name="Basu S."/>
            <person name="Maruthanayagam V."/>
            <person name="Chakraborty S."/>
            <person name="Pramanik A."/>
            <person name="Mukherjee J."/>
            <person name="Brink B."/>
        </authorList>
    </citation>
    <scope>NUCLEOTIDE SEQUENCE [LARGE SCALE GENOMIC DNA]</scope>
    <source>
        <strain evidence="7 8">AP17</strain>
    </source>
</reference>
<comment type="similarity">
    <text evidence="1 6">Belongs to the heat shock protein 70 family.</text>
</comment>
<dbReference type="PRINTS" id="PR00301">
    <property type="entry name" value="HEATSHOCK70"/>
</dbReference>
<dbReference type="GO" id="GO:0005524">
    <property type="term" value="F:ATP binding"/>
    <property type="evidence" value="ECO:0007669"/>
    <property type="project" value="UniProtKB-KW"/>
</dbReference>
<accession>A0A6H1U2W2</accession>
<keyword evidence="8" id="KW-1185">Reference proteome</keyword>
<dbReference type="PANTHER" id="PTHR19375">
    <property type="entry name" value="HEAT SHOCK PROTEIN 70KDA"/>
    <property type="match status" value="1"/>
</dbReference>
<protein>
    <submittedName>
        <fullName evidence="7">Hsp70 family protein</fullName>
    </submittedName>
</protein>
<evidence type="ECO:0000256" key="4">
    <source>
        <dbReference type="ARBA" id="ARBA00023016"/>
    </source>
</evidence>
<dbReference type="PROSITE" id="PS00329">
    <property type="entry name" value="HSP70_2"/>
    <property type="match status" value="1"/>
</dbReference>
<keyword evidence="4" id="KW-0346">Stress response</keyword>
<keyword evidence="5" id="KW-0143">Chaperone</keyword>
<dbReference type="InterPro" id="IPR043129">
    <property type="entry name" value="ATPase_NBD"/>
</dbReference>
<dbReference type="EMBL" id="CP051167">
    <property type="protein sequence ID" value="QIZ73218.1"/>
    <property type="molecule type" value="Genomic_DNA"/>
</dbReference>
<sequence>MTAVAIDFGTSNTVVSILSPDRKTPETLKFEGLSRSFVLHRGSGDRHEIPVIPSLVFCGENQQLTFGQAVRSRRLDAADPDRLFRSFKRALVADFQPPPRQIDGIAYTPQAIAQRFFLAIWEELHRLGIDPTRAIFTVPVGAFDRYLEWIRGMGEVLGVGSVQVVDESTAAALGYALQTPGAVVLVVDFGGGTLDLSLVRTVEWGARDRDPSTVRAQAIAKFDAYLGGEDIDRWIVEDYLRQIGSNRSQVGEMGWLQLLEIAERLKIRLSQTEMVRESWFDEETFQAYKIELSRQQLEELLERKGLLDRLREAIDEVLAIATSKGISKREIERVLLVGGSCLIPAIAQLIISYFGRQKVKIDKPFEAVAHGALALERHVKIEDYLRHSYAIRLWEPYSKSYSYWPIFEQGTSYPTAGDRPLVLQVAVEGQREIRLDIGEVAEITAAEVIFDPEGQMSSTALQKQTQFRSLQGRDPDVCIAHLDPPGQVGFDRIAVQFEIDEMRVLLVTVRDILTGELLVERSAIAKLH</sequence>
<dbReference type="KEGG" id="oxy:HCG48_23625"/>
<keyword evidence="2 6" id="KW-0547">Nucleotide-binding</keyword>
<dbReference type="AlphaFoldDB" id="A0A6H1U2W2"/>
<organism evidence="7 8">
    <name type="scientific">Oxynema aestuarii AP17</name>
    <dbReference type="NCBI Taxonomy" id="2064643"/>
    <lineage>
        <taxon>Bacteria</taxon>
        <taxon>Bacillati</taxon>
        <taxon>Cyanobacteriota</taxon>
        <taxon>Cyanophyceae</taxon>
        <taxon>Oscillatoriophycideae</taxon>
        <taxon>Oscillatoriales</taxon>
        <taxon>Oscillatoriaceae</taxon>
        <taxon>Oxynema</taxon>
        <taxon>Oxynema aestuarii</taxon>
    </lineage>
</organism>